<name>A0A8H4RB11_9HELO</name>
<keyword evidence="4" id="KW-1185">Reference proteome</keyword>
<dbReference type="EMBL" id="JAAMPI010001372">
    <property type="protein sequence ID" value="KAF4625464.1"/>
    <property type="molecule type" value="Genomic_DNA"/>
</dbReference>
<feature type="compositionally biased region" description="Basic and acidic residues" evidence="1">
    <location>
        <begin position="73"/>
        <end position="83"/>
    </location>
</feature>
<evidence type="ECO:0000313" key="4">
    <source>
        <dbReference type="Proteomes" id="UP000566819"/>
    </source>
</evidence>
<proteinExistence type="predicted"/>
<feature type="compositionally biased region" description="Low complexity" evidence="1">
    <location>
        <begin position="142"/>
        <end position="161"/>
    </location>
</feature>
<evidence type="ECO:0000256" key="1">
    <source>
        <dbReference type="SAM" id="MobiDB-lite"/>
    </source>
</evidence>
<feature type="region of interest" description="Disordered" evidence="1">
    <location>
        <begin position="54"/>
        <end position="168"/>
    </location>
</feature>
<dbReference type="Proteomes" id="UP000566819">
    <property type="component" value="Unassembled WGS sequence"/>
</dbReference>
<evidence type="ECO:0000259" key="2">
    <source>
        <dbReference type="Pfam" id="PF22980"/>
    </source>
</evidence>
<comment type="caution">
    <text evidence="3">The sequence shown here is derived from an EMBL/GenBank/DDBJ whole genome shotgun (WGS) entry which is preliminary data.</text>
</comment>
<dbReference type="InterPro" id="IPR054505">
    <property type="entry name" value="Myb_DNA-bind_8"/>
</dbReference>
<feature type="compositionally biased region" description="Basic and acidic residues" evidence="1">
    <location>
        <begin position="113"/>
        <end position="132"/>
    </location>
</feature>
<evidence type="ECO:0000313" key="3">
    <source>
        <dbReference type="EMBL" id="KAF4625464.1"/>
    </source>
</evidence>
<feature type="compositionally biased region" description="Polar residues" evidence="1">
    <location>
        <begin position="56"/>
        <end position="65"/>
    </location>
</feature>
<protein>
    <recommendedName>
        <fullName evidence="2">Myb-like DNA-binding domain-containing protein</fullName>
    </recommendedName>
</protein>
<reference evidence="3 4" key="1">
    <citation type="submission" date="2020-03" db="EMBL/GenBank/DDBJ databases">
        <title>Draft Genome Sequence of Cudoniella acicularis.</title>
        <authorList>
            <person name="Buettner E."/>
            <person name="Kellner H."/>
        </authorList>
    </citation>
    <scope>NUCLEOTIDE SEQUENCE [LARGE SCALE GENOMIC DNA]</scope>
    <source>
        <strain evidence="3 4">DSM 108380</strain>
    </source>
</reference>
<organism evidence="3 4">
    <name type="scientific">Cudoniella acicularis</name>
    <dbReference type="NCBI Taxonomy" id="354080"/>
    <lineage>
        <taxon>Eukaryota</taxon>
        <taxon>Fungi</taxon>
        <taxon>Dikarya</taxon>
        <taxon>Ascomycota</taxon>
        <taxon>Pezizomycotina</taxon>
        <taxon>Leotiomycetes</taxon>
        <taxon>Helotiales</taxon>
        <taxon>Tricladiaceae</taxon>
        <taxon>Cudoniella</taxon>
    </lineage>
</organism>
<feature type="domain" description="Myb-like DNA-binding" evidence="2">
    <location>
        <begin position="8"/>
        <end position="56"/>
    </location>
</feature>
<dbReference type="Pfam" id="PF22980">
    <property type="entry name" value="Myb_DNA-bind_8"/>
    <property type="match status" value="1"/>
</dbReference>
<dbReference type="AlphaFoldDB" id="A0A8H4RB11"/>
<sequence length="257" mass="28893">MPNDNAITRLLYAILSQKCLKDIDWNKVAHDPILSQEITNGHAARMRYSRFKKQMDGTTGIVNKQKNPRPRKSKVEKNKAVKKEKGKKSREEEDDAEKVKQEREDTVESEGGVELKREMEMVVKSEPSERESSVMPSPFTPHSQTYSNSQNSTPSPSQSHHGFGPFGAGMGDMDEMLVSFGAPSMTGEVYPMLDHGFGGGMGVGMNIGMGDPYEPSLWHHHSHEQQAAHAGMHRRDQTIGDDVVKTEPRWEEAYRRV</sequence>
<feature type="compositionally biased region" description="Basic and acidic residues" evidence="1">
    <location>
        <begin position="97"/>
        <end position="106"/>
    </location>
</feature>
<accession>A0A8H4RB11</accession>
<dbReference type="OrthoDB" id="3944408at2759"/>
<gene>
    <name evidence="3" type="ORF">G7Y89_g12702</name>
</gene>